<dbReference type="GO" id="GO:0003979">
    <property type="term" value="F:UDP-glucose 6-dehydrogenase activity"/>
    <property type="evidence" value="ECO:0007669"/>
    <property type="project" value="UniProtKB-EC"/>
</dbReference>
<feature type="binding site" evidence="10">
    <location>
        <position position="31"/>
    </location>
    <ligand>
        <name>NAD(+)</name>
        <dbReference type="ChEBI" id="CHEBI:57540"/>
    </ligand>
</feature>
<comment type="similarity">
    <text evidence="2 7">Belongs to the UDP-glucose/GDP-mannose dehydrogenase family.</text>
</comment>
<dbReference type="InterPro" id="IPR001732">
    <property type="entry name" value="UDP-Glc/GDP-Man_DH_N"/>
</dbReference>
<dbReference type="PANTHER" id="PTHR43750">
    <property type="entry name" value="UDP-GLUCOSE 6-DEHYDROGENASE TUAD"/>
    <property type="match status" value="1"/>
</dbReference>
<dbReference type="PANTHER" id="PTHR43750:SF3">
    <property type="entry name" value="UDP-GLUCOSE 6-DEHYDROGENASE TUAD"/>
    <property type="match status" value="1"/>
</dbReference>
<accession>A0A0P8WDY0</accession>
<dbReference type="SUPFAM" id="SSF51735">
    <property type="entry name" value="NAD(P)-binding Rossmann-fold domains"/>
    <property type="match status" value="1"/>
</dbReference>
<feature type="binding site" evidence="9">
    <location>
        <position position="206"/>
    </location>
    <ligand>
        <name>substrate</name>
    </ligand>
</feature>
<dbReference type="RefSeq" id="WP_054873262.1">
    <property type="nucleotide sequence ID" value="NZ_LKET01000009.1"/>
</dbReference>
<keyword evidence="13" id="KW-1185">Reference proteome</keyword>
<feature type="binding site" evidence="10">
    <location>
        <position position="157"/>
    </location>
    <ligand>
        <name>NAD(+)</name>
        <dbReference type="ChEBI" id="CHEBI:57540"/>
    </ligand>
</feature>
<dbReference type="InterPro" id="IPR028357">
    <property type="entry name" value="UDPglc_DH_bac"/>
</dbReference>
<dbReference type="GO" id="GO:0051287">
    <property type="term" value="F:NAD binding"/>
    <property type="evidence" value="ECO:0007669"/>
    <property type="project" value="InterPro"/>
</dbReference>
<feature type="binding site" evidence="9">
    <location>
        <position position="322"/>
    </location>
    <ligand>
        <name>substrate</name>
    </ligand>
</feature>
<dbReference type="GO" id="GO:0000271">
    <property type="term" value="P:polysaccharide biosynthetic process"/>
    <property type="evidence" value="ECO:0007669"/>
    <property type="project" value="InterPro"/>
</dbReference>
<dbReference type="InterPro" id="IPR036220">
    <property type="entry name" value="UDP-Glc/GDP-Man_DH_C_sf"/>
</dbReference>
<dbReference type="Pfam" id="PF00984">
    <property type="entry name" value="UDPG_MGDP_dh"/>
    <property type="match status" value="1"/>
</dbReference>
<dbReference type="Pfam" id="PF03720">
    <property type="entry name" value="UDPG_MGDP_dh_C"/>
    <property type="match status" value="1"/>
</dbReference>
<evidence type="ECO:0000256" key="5">
    <source>
        <dbReference type="ARBA" id="ARBA00023027"/>
    </source>
</evidence>
<feature type="domain" description="UDP-glucose/GDP-mannose dehydrogenase C-terminal" evidence="11">
    <location>
        <begin position="315"/>
        <end position="416"/>
    </location>
</feature>
<evidence type="ECO:0000256" key="1">
    <source>
        <dbReference type="ARBA" id="ARBA00004701"/>
    </source>
</evidence>
<dbReference type="PIRSF" id="PIRSF000124">
    <property type="entry name" value="UDPglc_GDPman_dh"/>
    <property type="match status" value="1"/>
</dbReference>
<dbReference type="EMBL" id="LKET01000009">
    <property type="protein sequence ID" value="KPU46293.1"/>
    <property type="molecule type" value="Genomic_DNA"/>
</dbReference>
<protein>
    <recommendedName>
        <fullName evidence="3 7">UDP-glucose 6-dehydrogenase</fullName>
        <ecNumber evidence="3 7">1.1.1.22</ecNumber>
    </recommendedName>
</protein>
<dbReference type="InterPro" id="IPR014026">
    <property type="entry name" value="UDP-Glc/GDP-Man_DH_dimer"/>
</dbReference>
<dbReference type="GO" id="GO:0006065">
    <property type="term" value="P:UDP-glucuronate biosynthetic process"/>
    <property type="evidence" value="ECO:0007669"/>
    <property type="project" value="UniProtKB-UniPathway"/>
</dbReference>
<dbReference type="AlphaFoldDB" id="A0A0P8WDY0"/>
<evidence type="ECO:0000256" key="3">
    <source>
        <dbReference type="ARBA" id="ARBA00012954"/>
    </source>
</evidence>
<dbReference type="Proteomes" id="UP000050326">
    <property type="component" value="Unassembled WGS sequence"/>
</dbReference>
<gene>
    <name evidence="12" type="primary">ywqF</name>
    <name evidence="12" type="ORF">OXPF_00980</name>
</gene>
<dbReference type="SUPFAM" id="SSF48179">
    <property type="entry name" value="6-phosphogluconate dehydrogenase C-terminal domain-like"/>
    <property type="match status" value="1"/>
</dbReference>
<feature type="binding site" evidence="10">
    <location>
        <position position="329"/>
    </location>
    <ligand>
        <name>NAD(+)</name>
        <dbReference type="ChEBI" id="CHEBI:57540"/>
    </ligand>
</feature>
<feature type="active site" description="Nucleophile" evidence="8">
    <location>
        <position position="262"/>
    </location>
</feature>
<evidence type="ECO:0000256" key="10">
    <source>
        <dbReference type="PIRSR" id="PIRSR500134-3"/>
    </source>
</evidence>
<dbReference type="EC" id="1.1.1.22" evidence="3 7"/>
<evidence type="ECO:0000256" key="8">
    <source>
        <dbReference type="PIRSR" id="PIRSR500134-1"/>
    </source>
</evidence>
<dbReference type="Pfam" id="PF03721">
    <property type="entry name" value="UDPG_MGDP_dh_N"/>
    <property type="match status" value="1"/>
</dbReference>
<dbReference type="SUPFAM" id="SSF52413">
    <property type="entry name" value="UDP-glucose/GDP-mannose dehydrogenase C-terminal domain"/>
    <property type="match status" value="1"/>
</dbReference>
<evidence type="ECO:0000313" key="13">
    <source>
        <dbReference type="Proteomes" id="UP000050326"/>
    </source>
</evidence>
<evidence type="ECO:0000313" key="12">
    <source>
        <dbReference type="EMBL" id="KPU46293.1"/>
    </source>
</evidence>
<proteinExistence type="inferred from homology"/>
<feature type="binding site" evidence="10">
    <location>
        <position position="265"/>
    </location>
    <ligand>
        <name>NAD(+)</name>
        <dbReference type="ChEBI" id="CHEBI:57540"/>
    </ligand>
</feature>
<dbReference type="SMART" id="SM00984">
    <property type="entry name" value="UDPG_MGDP_dh_C"/>
    <property type="match status" value="1"/>
</dbReference>
<reference evidence="12 13" key="1">
    <citation type="submission" date="2015-09" db="EMBL/GenBank/DDBJ databases">
        <title>Genome sequence of Oxobacter pfennigii DSM 3222.</title>
        <authorList>
            <person name="Poehlein A."/>
            <person name="Bengelsdorf F.R."/>
            <person name="Schiel-Bengelsdorf B."/>
            <person name="Duerre P."/>
            <person name="Daniel R."/>
        </authorList>
    </citation>
    <scope>NUCLEOTIDE SEQUENCE [LARGE SCALE GENOMIC DNA]</scope>
    <source>
        <strain evidence="12 13">DSM 3222</strain>
    </source>
</reference>
<evidence type="ECO:0000256" key="7">
    <source>
        <dbReference type="PIRNR" id="PIRNR000124"/>
    </source>
</evidence>
<dbReference type="Gene3D" id="3.40.50.720">
    <property type="entry name" value="NAD(P)-binding Rossmann-like Domain"/>
    <property type="match status" value="2"/>
</dbReference>
<dbReference type="InterPro" id="IPR036291">
    <property type="entry name" value="NAD(P)-bd_dom_sf"/>
</dbReference>
<keyword evidence="4 7" id="KW-0560">Oxidoreductase</keyword>
<organism evidence="12 13">
    <name type="scientific">Oxobacter pfennigii</name>
    <dbReference type="NCBI Taxonomy" id="36849"/>
    <lineage>
        <taxon>Bacteria</taxon>
        <taxon>Bacillati</taxon>
        <taxon>Bacillota</taxon>
        <taxon>Clostridia</taxon>
        <taxon>Eubacteriales</taxon>
        <taxon>Clostridiaceae</taxon>
        <taxon>Oxobacter</taxon>
    </lineage>
</organism>
<evidence type="ECO:0000259" key="11">
    <source>
        <dbReference type="SMART" id="SM00984"/>
    </source>
</evidence>
<evidence type="ECO:0000256" key="9">
    <source>
        <dbReference type="PIRSR" id="PIRSR500134-2"/>
    </source>
</evidence>
<feature type="binding site" evidence="9">
    <location>
        <begin position="251"/>
        <end position="255"/>
    </location>
    <ligand>
        <name>substrate</name>
    </ligand>
</feature>
<comment type="pathway">
    <text evidence="1">Nucleotide-sugar biosynthesis; UDP-alpha-D-glucuronate biosynthesis; UDP-alpha-D-glucuronate from UDP-alpha-D-glucose: step 1/1.</text>
</comment>
<evidence type="ECO:0000256" key="6">
    <source>
        <dbReference type="ARBA" id="ARBA00047473"/>
    </source>
</evidence>
<feature type="binding site" evidence="10">
    <location>
        <position position="87"/>
    </location>
    <ligand>
        <name>NAD(+)</name>
        <dbReference type="ChEBI" id="CHEBI:57540"/>
    </ligand>
</feature>
<dbReference type="UniPathway" id="UPA00038">
    <property type="reaction ID" value="UER00491"/>
</dbReference>
<sequence>MKAAIIGGSGYVGLVTGAGLSQMGHTVVCMDVDKRKIENLQKGIPPIYEDGLKELIDKNMEEKSLIFTCDLKKAMDKADVVFITVGTPENEDGSADLSYIYKAAESIAKHINEYMVVVLKSTVPVGTCDKVYDIIQANTADKKIYFDVVSNPEFLREGSAVKDFFNPDRIVIGTESIMASGVLKELYRNFKCPLLVTGRRSSELIKYASNTFLALRLSFINEIAEVCENAGGDIEEVAKGMGLDKRIGQSYLKAGIGFGGPCLVKDLKALINTAEKYDCGNELLKAALNRNYMQSRSFIKKLKSMLGTLENKQIIIAGLSFKPGTDDTRNSPSLNMISSLLEENAQVYAYDPKVKFLPKPYSNSVTFVEDIEGGAKGKDAIIFMTEWEEFNNINFKKVGHIMRTPVIADGRNIFNPYEMIKNGFKYTSIGRKQTAEIYAEENAV</sequence>
<dbReference type="Gene3D" id="1.20.5.100">
    <property type="entry name" value="Cytochrome c1, transmembrane anchor, C-terminal"/>
    <property type="match status" value="1"/>
</dbReference>
<feature type="binding site" evidence="10">
    <location>
        <position position="36"/>
    </location>
    <ligand>
        <name>NAD(+)</name>
        <dbReference type="ChEBI" id="CHEBI:57540"/>
    </ligand>
</feature>
<keyword evidence="5 7" id="KW-0520">NAD</keyword>
<dbReference type="STRING" id="36849.OXPF_00980"/>
<dbReference type="PATRIC" id="fig|36849.3.peg.112"/>
<dbReference type="PIRSF" id="PIRSF500134">
    <property type="entry name" value="UDPglc_DH_bac"/>
    <property type="match status" value="1"/>
</dbReference>
<comment type="catalytic activity">
    <reaction evidence="6 7">
        <text>UDP-alpha-D-glucose + 2 NAD(+) + H2O = UDP-alpha-D-glucuronate + 2 NADH + 3 H(+)</text>
        <dbReference type="Rhea" id="RHEA:23596"/>
        <dbReference type="ChEBI" id="CHEBI:15377"/>
        <dbReference type="ChEBI" id="CHEBI:15378"/>
        <dbReference type="ChEBI" id="CHEBI:57540"/>
        <dbReference type="ChEBI" id="CHEBI:57945"/>
        <dbReference type="ChEBI" id="CHEBI:58052"/>
        <dbReference type="ChEBI" id="CHEBI:58885"/>
        <dbReference type="EC" id="1.1.1.22"/>
    </reaction>
</comment>
<feature type="binding site" evidence="9">
    <location>
        <position position="259"/>
    </location>
    <ligand>
        <name>substrate</name>
    </ligand>
</feature>
<dbReference type="NCBIfam" id="TIGR03026">
    <property type="entry name" value="NDP-sugDHase"/>
    <property type="match status" value="1"/>
</dbReference>
<feature type="binding site" evidence="9">
    <location>
        <begin position="154"/>
        <end position="157"/>
    </location>
    <ligand>
        <name>substrate</name>
    </ligand>
</feature>
<feature type="binding site" evidence="10">
    <location>
        <position position="122"/>
    </location>
    <ligand>
        <name>NAD(+)</name>
        <dbReference type="ChEBI" id="CHEBI:57540"/>
    </ligand>
</feature>
<name>A0A0P8WDY0_9CLOT</name>
<dbReference type="InterPro" id="IPR008927">
    <property type="entry name" value="6-PGluconate_DH-like_C_sf"/>
</dbReference>
<dbReference type="InterPro" id="IPR014027">
    <property type="entry name" value="UDP-Glc/GDP-Man_DH_C"/>
</dbReference>
<comment type="caution">
    <text evidence="12">The sequence shown here is derived from an EMBL/GenBank/DDBJ whole genome shotgun (WGS) entry which is preliminary data.</text>
</comment>
<evidence type="ECO:0000256" key="2">
    <source>
        <dbReference type="ARBA" id="ARBA00006601"/>
    </source>
</evidence>
<evidence type="ECO:0000256" key="4">
    <source>
        <dbReference type="ARBA" id="ARBA00023002"/>
    </source>
</evidence>
<dbReference type="InterPro" id="IPR017476">
    <property type="entry name" value="UDP-Glc/GDP-Man"/>
</dbReference>